<reference evidence="5 6" key="1">
    <citation type="submission" date="2020-08" db="EMBL/GenBank/DDBJ databases">
        <authorList>
            <person name="Liu C."/>
            <person name="Sun Q."/>
        </authorList>
    </citation>
    <scope>NUCLEOTIDE SEQUENCE [LARGE SCALE GENOMIC DNA]</scope>
    <source>
        <strain evidence="5 6">NSJ-4</strain>
    </source>
</reference>
<evidence type="ECO:0000256" key="2">
    <source>
        <dbReference type="ARBA" id="ARBA00023054"/>
    </source>
</evidence>
<evidence type="ECO:0000256" key="1">
    <source>
        <dbReference type="ARBA" id="ARBA00004196"/>
    </source>
</evidence>
<dbReference type="KEGG" id="wcp:H9Q76_05455"/>
<feature type="region of interest" description="Disordered" evidence="3">
    <location>
        <begin position="134"/>
        <end position="177"/>
    </location>
</feature>
<evidence type="ECO:0000256" key="3">
    <source>
        <dbReference type="SAM" id="MobiDB-lite"/>
    </source>
</evidence>
<dbReference type="Proteomes" id="UP000515819">
    <property type="component" value="Chromosome"/>
</dbReference>
<keyword evidence="2" id="KW-0175">Coiled coil</keyword>
<dbReference type="InterPro" id="IPR050465">
    <property type="entry name" value="UPF0194_transport"/>
</dbReference>
<evidence type="ECO:0000313" key="5">
    <source>
        <dbReference type="EMBL" id="QNM00721.1"/>
    </source>
</evidence>
<evidence type="ECO:0000313" key="6">
    <source>
        <dbReference type="Proteomes" id="UP000515819"/>
    </source>
</evidence>
<comment type="subcellular location">
    <subcellularLocation>
        <location evidence="1">Cell envelope</location>
    </subcellularLocation>
</comment>
<evidence type="ECO:0000256" key="4">
    <source>
        <dbReference type="SAM" id="Phobius"/>
    </source>
</evidence>
<protein>
    <submittedName>
        <fullName evidence="5">Efflux RND transporter periplasmic adaptor subunit</fullName>
    </submittedName>
</protein>
<accession>A0A7G9FQ89</accession>
<feature type="transmembrane region" description="Helical" evidence="4">
    <location>
        <begin position="7"/>
        <end position="25"/>
    </location>
</feature>
<feature type="compositionally biased region" description="Low complexity" evidence="3">
    <location>
        <begin position="143"/>
        <end position="158"/>
    </location>
</feature>
<keyword evidence="6" id="KW-1185">Reference proteome</keyword>
<proteinExistence type="predicted"/>
<dbReference type="PANTHER" id="PTHR32347:SF14">
    <property type="entry name" value="EFFLUX SYSTEM COMPONENT YKNX-RELATED"/>
    <property type="match status" value="1"/>
</dbReference>
<dbReference type="RefSeq" id="WP_021984287.1">
    <property type="nucleotide sequence ID" value="NZ_CP060632.1"/>
</dbReference>
<dbReference type="PANTHER" id="PTHR32347">
    <property type="entry name" value="EFFLUX SYSTEM COMPONENT YKNX-RELATED"/>
    <property type="match status" value="1"/>
</dbReference>
<dbReference type="EMBL" id="CP060632">
    <property type="protein sequence ID" value="QNM00721.1"/>
    <property type="molecule type" value="Genomic_DNA"/>
</dbReference>
<keyword evidence="4" id="KW-0472">Membrane</keyword>
<keyword evidence="4" id="KW-1133">Transmembrane helix</keyword>
<sequence>MNKAKKIIIIVLSCVVVLGGIYFALRTLKQKNQNSKTAGVYAVSDIGYDASDMWDNSTLSGNVTVNSEQKVYVGKTQSVSEIKVTEGQSVKAGDVLLVYDTTANDLQLELQRSELELSRVSIIDAQRELEKLKATTPLEDIPTTEAPATPVATGSDAPQPDPDTDPDADTPPTREELKNQIAQKEQEIKTMQTQYEIAQVKLQMEEMQNATGEVLANFDGVVKSVITADEAASSGDPVLVVSAADGYLVESQIGELAMSTVKVGDTVSMYCYDTGMNYEGTITEISTFPADGYTNYNGKVETYYPIKIALTDSTDVSQNMYMEITLNSGSEDTSGGFYLSKAFMKQEGSNYYVMKDVDGRLKKTYIKVGNKTSGDAVLILGGLTMQDYIAFPYLDEAVEGVKTVQKSTDDLYN</sequence>
<name>A0A7G9FQ89_9FIRM</name>
<dbReference type="GO" id="GO:0030313">
    <property type="term" value="C:cell envelope"/>
    <property type="evidence" value="ECO:0007669"/>
    <property type="project" value="UniProtKB-SubCell"/>
</dbReference>
<dbReference type="AlphaFoldDB" id="A0A7G9FQ89"/>
<keyword evidence="4" id="KW-0812">Transmembrane</keyword>
<organism evidence="5 6">
    <name type="scientific">Wujia chipingensis</name>
    <dbReference type="NCBI Taxonomy" id="2763670"/>
    <lineage>
        <taxon>Bacteria</taxon>
        <taxon>Bacillati</taxon>
        <taxon>Bacillota</taxon>
        <taxon>Clostridia</taxon>
        <taxon>Lachnospirales</taxon>
        <taxon>Lachnospiraceae</taxon>
        <taxon>Wujia</taxon>
    </lineage>
</organism>
<gene>
    <name evidence="5" type="ORF">H9Q76_05455</name>
</gene>